<accession>A0AAD3P745</accession>
<dbReference type="EMBL" id="BSYO01000001">
    <property type="protein sequence ID" value="GMG98821.1"/>
    <property type="molecule type" value="Genomic_DNA"/>
</dbReference>
<name>A0AAD3P745_NEPGR</name>
<dbReference type="AlphaFoldDB" id="A0AAD3P745"/>
<sequence>MIEIAGEDVSLVQQVSVPVDHPSNFACSPLHIRISESSQNFDRSSQIAMVNDKMHIEEASCLSPHSKKENLKVSKNKLGTTNVSMETQKMKRSRKHEGYNLRKSLAWNKAFLTEEGVLNSLELSMISGILSMPKGEELSTIHEDGRESLSSNSGSMGVLTDQQSLEEKLFKQFPSRKLNEDKKIGCSLFHKEASLSGDHLISVSTPQRILSQHDLKKSLSNGGGCLSRLTPVSYPFTAYKIHKHHVSYSFC</sequence>
<dbReference type="PANTHER" id="PTHR33737">
    <property type="entry name" value="OS05G0121800 PROTEIN"/>
    <property type="match status" value="1"/>
</dbReference>
<evidence type="ECO:0000313" key="2">
    <source>
        <dbReference type="Proteomes" id="UP001279734"/>
    </source>
</evidence>
<organism evidence="1 2">
    <name type="scientific">Nepenthes gracilis</name>
    <name type="common">Slender pitcher plant</name>
    <dbReference type="NCBI Taxonomy" id="150966"/>
    <lineage>
        <taxon>Eukaryota</taxon>
        <taxon>Viridiplantae</taxon>
        <taxon>Streptophyta</taxon>
        <taxon>Embryophyta</taxon>
        <taxon>Tracheophyta</taxon>
        <taxon>Spermatophyta</taxon>
        <taxon>Magnoliopsida</taxon>
        <taxon>eudicotyledons</taxon>
        <taxon>Gunneridae</taxon>
        <taxon>Pentapetalae</taxon>
        <taxon>Caryophyllales</taxon>
        <taxon>Nepenthaceae</taxon>
        <taxon>Nepenthes</taxon>
    </lineage>
</organism>
<proteinExistence type="predicted"/>
<reference evidence="1" key="1">
    <citation type="submission" date="2023-05" db="EMBL/GenBank/DDBJ databases">
        <title>Nepenthes gracilis genome sequencing.</title>
        <authorList>
            <person name="Fukushima K."/>
        </authorList>
    </citation>
    <scope>NUCLEOTIDE SEQUENCE</scope>
    <source>
        <strain evidence="1">SING2019-196</strain>
    </source>
</reference>
<dbReference type="GO" id="GO:0008017">
    <property type="term" value="F:microtubule binding"/>
    <property type="evidence" value="ECO:0007669"/>
    <property type="project" value="InterPro"/>
</dbReference>
<dbReference type="Proteomes" id="UP001279734">
    <property type="component" value="Unassembled WGS sequence"/>
</dbReference>
<dbReference type="PANTHER" id="PTHR33737:SF19">
    <property type="entry name" value="BNAA10G12980D PROTEIN"/>
    <property type="match status" value="1"/>
</dbReference>
<keyword evidence="2" id="KW-1185">Reference proteome</keyword>
<dbReference type="InterPro" id="IPR045882">
    <property type="entry name" value="GPT1/2"/>
</dbReference>
<gene>
    <name evidence="1" type="ORF">Nepgr_000661</name>
</gene>
<evidence type="ECO:0000313" key="1">
    <source>
        <dbReference type="EMBL" id="GMG98821.1"/>
    </source>
</evidence>
<protein>
    <submittedName>
        <fullName evidence="1">Uncharacterized protein</fullName>
    </submittedName>
</protein>
<comment type="caution">
    <text evidence="1">The sequence shown here is derived from an EMBL/GenBank/DDBJ whole genome shotgun (WGS) entry which is preliminary data.</text>
</comment>